<reference evidence="1 2" key="1">
    <citation type="submission" date="2018-06" db="EMBL/GenBank/DDBJ databases">
        <title>WGS assembly of Brassica rapa FPsc.</title>
        <authorList>
            <person name="Bowman J."/>
            <person name="Kohchi T."/>
            <person name="Yamato K."/>
            <person name="Jenkins J."/>
            <person name="Shu S."/>
            <person name="Ishizaki K."/>
            <person name="Yamaoka S."/>
            <person name="Nishihama R."/>
            <person name="Nakamura Y."/>
            <person name="Berger F."/>
            <person name="Adam C."/>
            <person name="Aki S."/>
            <person name="Althoff F."/>
            <person name="Araki T."/>
            <person name="Arteaga-Vazquez M."/>
            <person name="Balasubrmanian S."/>
            <person name="Bauer D."/>
            <person name="Boehm C."/>
            <person name="Briginshaw L."/>
            <person name="Caballero-Perez J."/>
            <person name="Catarino B."/>
            <person name="Chen F."/>
            <person name="Chiyoda S."/>
            <person name="Chovatia M."/>
            <person name="Davies K."/>
            <person name="Delmans M."/>
            <person name="Demura T."/>
            <person name="Dierschke T."/>
            <person name="Dolan L."/>
            <person name="Dorantes-Acosta A."/>
            <person name="Eklund D."/>
            <person name="Florent S."/>
            <person name="Flores-Sandoval E."/>
            <person name="Fujiyama A."/>
            <person name="Fukuzawa H."/>
            <person name="Galik B."/>
            <person name="Grimanelli D."/>
            <person name="Grimwood J."/>
            <person name="Grossniklaus U."/>
            <person name="Hamada T."/>
            <person name="Haseloff J."/>
            <person name="Hetherington A."/>
            <person name="Higo A."/>
            <person name="Hirakawa Y."/>
            <person name="Hundley H."/>
            <person name="Ikeda Y."/>
            <person name="Inoue K."/>
            <person name="Inoue S."/>
            <person name="Ishida S."/>
            <person name="Jia Q."/>
            <person name="Kakita M."/>
            <person name="Kanazawa T."/>
            <person name="Kawai Y."/>
            <person name="Kawashima T."/>
            <person name="Kennedy M."/>
            <person name="Kinose K."/>
            <person name="Kinoshita T."/>
            <person name="Kohara Y."/>
            <person name="Koide E."/>
            <person name="Komatsu K."/>
            <person name="Kopischke S."/>
            <person name="Kubo M."/>
            <person name="Kyozuka J."/>
            <person name="Lagercrantz U."/>
            <person name="Lin S."/>
            <person name="Lindquist E."/>
            <person name="Lipzen A."/>
            <person name="Lu C."/>
            <person name="Luna E."/>
            <person name="Martienssen R."/>
            <person name="Minamino N."/>
            <person name="Mizutani M."/>
            <person name="Mizutani M."/>
            <person name="Mochizuki N."/>
            <person name="Monte I."/>
            <person name="Mosher R."/>
            <person name="Nagasaki H."/>
            <person name="Nakagami H."/>
            <person name="Naramoto S."/>
            <person name="Nishitani K."/>
            <person name="Ohtani M."/>
            <person name="Okamoto T."/>
            <person name="Okumura M."/>
            <person name="Phillips J."/>
            <person name="Pollak B."/>
            <person name="Reinders A."/>
            <person name="Roevekamp M."/>
            <person name="Sano R."/>
            <person name="Sawa S."/>
            <person name="Schmid M."/>
            <person name="Shirakawa M."/>
            <person name="Solano R."/>
            <person name="Spunde A."/>
            <person name="Suetsugu N."/>
            <person name="Sugano S."/>
            <person name="Sugiyama A."/>
            <person name="Sun R."/>
            <person name="Suzuki Y."/>
            <person name="Takenaka M."/>
            <person name="Takezawa D."/>
            <person name="Tomogane H."/>
            <person name="Tsuzuki M."/>
            <person name="Ueda T."/>
            <person name="Umeda M."/>
            <person name="Ward J."/>
            <person name="Watanabe Y."/>
            <person name="Yazaki K."/>
            <person name="Yokoyama R."/>
            <person name="Yoshitake Y."/>
            <person name="Yotsui I."/>
            <person name="Zachgo S."/>
            <person name="Schmutz J."/>
        </authorList>
    </citation>
    <scope>NUCLEOTIDE SEQUENCE [LARGE SCALE GENOMIC DNA]</scope>
    <source>
        <strain evidence="2">cv. B-3</strain>
    </source>
</reference>
<evidence type="ECO:0000313" key="1">
    <source>
        <dbReference type="EMBL" id="RID40421.1"/>
    </source>
</evidence>
<dbReference type="Proteomes" id="UP000264353">
    <property type="component" value="Chromosome A10"/>
</dbReference>
<dbReference type="EMBL" id="CM010637">
    <property type="protein sequence ID" value="RID40421.1"/>
    <property type="molecule type" value="Genomic_DNA"/>
</dbReference>
<name>A0A397XIA1_BRACM</name>
<protein>
    <submittedName>
        <fullName evidence="1">Uncharacterized protein</fullName>
    </submittedName>
</protein>
<dbReference type="AlphaFoldDB" id="A0A397XIA1"/>
<proteinExistence type="predicted"/>
<gene>
    <name evidence="1" type="ORF">BRARA_J00465</name>
</gene>
<accession>A0A397XIA1</accession>
<sequence>MIITITRMRTLITALASVADLIKEEIQWKIRPRGTRSITDHSINMLFSGNTKN</sequence>
<evidence type="ECO:0000313" key="2">
    <source>
        <dbReference type="Proteomes" id="UP000264353"/>
    </source>
</evidence>
<organism evidence="1 2">
    <name type="scientific">Brassica campestris</name>
    <name type="common">Field mustard</name>
    <dbReference type="NCBI Taxonomy" id="3711"/>
    <lineage>
        <taxon>Eukaryota</taxon>
        <taxon>Viridiplantae</taxon>
        <taxon>Streptophyta</taxon>
        <taxon>Embryophyta</taxon>
        <taxon>Tracheophyta</taxon>
        <taxon>Spermatophyta</taxon>
        <taxon>Magnoliopsida</taxon>
        <taxon>eudicotyledons</taxon>
        <taxon>Gunneridae</taxon>
        <taxon>Pentapetalae</taxon>
        <taxon>rosids</taxon>
        <taxon>malvids</taxon>
        <taxon>Brassicales</taxon>
        <taxon>Brassicaceae</taxon>
        <taxon>Brassiceae</taxon>
        <taxon>Brassica</taxon>
    </lineage>
</organism>